<accession>A0A915ZAN5</accession>
<evidence type="ECO:0000313" key="1">
    <source>
        <dbReference type="EMBL" id="CAB5367627.1"/>
    </source>
</evidence>
<gene>
    <name evidence="1" type="ORF">CHRIB12_LOCUS11353</name>
</gene>
<organism evidence="1 2">
    <name type="scientific">Rhizophagus irregularis</name>
    <dbReference type="NCBI Taxonomy" id="588596"/>
    <lineage>
        <taxon>Eukaryota</taxon>
        <taxon>Fungi</taxon>
        <taxon>Fungi incertae sedis</taxon>
        <taxon>Mucoromycota</taxon>
        <taxon>Glomeromycotina</taxon>
        <taxon>Glomeromycetes</taxon>
        <taxon>Glomerales</taxon>
        <taxon>Glomeraceae</taxon>
        <taxon>Rhizophagus</taxon>
    </lineage>
</organism>
<dbReference type="EMBL" id="CAGKOT010000024">
    <property type="protein sequence ID" value="CAB5367627.1"/>
    <property type="molecule type" value="Genomic_DNA"/>
</dbReference>
<proteinExistence type="predicted"/>
<reference evidence="1" key="1">
    <citation type="submission" date="2020-05" db="EMBL/GenBank/DDBJ databases">
        <authorList>
            <person name="Rincon C."/>
            <person name="Sanders R I."/>
            <person name="Robbins C."/>
            <person name="Chaturvedi A."/>
        </authorList>
    </citation>
    <scope>NUCLEOTIDE SEQUENCE</scope>
    <source>
        <strain evidence="1">CHB12</strain>
    </source>
</reference>
<name>A0A915ZAN5_9GLOM</name>
<protein>
    <submittedName>
        <fullName evidence="1">Uncharacterized protein</fullName>
    </submittedName>
</protein>
<evidence type="ECO:0000313" key="2">
    <source>
        <dbReference type="Proteomes" id="UP000684084"/>
    </source>
</evidence>
<dbReference type="VEuPathDB" id="FungiDB:RhiirFUN_010565"/>
<sequence>MWKSCENYEISPQGFNTFKEDLRSGFINHEVHSMLVQPTSNINSGNSVENAIPIDALELSTDSYQNVNSNIPNVRQMVTFRWVNVTNPLERRTRRESAEF</sequence>
<dbReference type="AlphaFoldDB" id="A0A915ZAN5"/>
<comment type="caution">
    <text evidence="1">The sequence shown here is derived from an EMBL/GenBank/DDBJ whole genome shotgun (WGS) entry which is preliminary data.</text>
</comment>
<dbReference type="Proteomes" id="UP000684084">
    <property type="component" value="Unassembled WGS sequence"/>
</dbReference>